<evidence type="ECO:0000313" key="2">
    <source>
        <dbReference type="Proteomes" id="UP001597024"/>
    </source>
</evidence>
<accession>A0ABW3DPH6</accession>
<protein>
    <submittedName>
        <fullName evidence="1">Uncharacterized protein</fullName>
    </submittedName>
</protein>
<dbReference type="Proteomes" id="UP001597024">
    <property type="component" value="Unassembled WGS sequence"/>
</dbReference>
<name>A0ABW3DPH6_9ACTN</name>
<organism evidence="1 2">
    <name type="scientific">Streptosporangium algeriense</name>
    <dbReference type="NCBI Taxonomy" id="1682748"/>
    <lineage>
        <taxon>Bacteria</taxon>
        <taxon>Bacillati</taxon>
        <taxon>Actinomycetota</taxon>
        <taxon>Actinomycetes</taxon>
        <taxon>Streptosporangiales</taxon>
        <taxon>Streptosporangiaceae</taxon>
        <taxon>Streptosporangium</taxon>
    </lineage>
</organism>
<dbReference type="EMBL" id="JBHTHX010000441">
    <property type="protein sequence ID" value="MFD0885813.1"/>
    <property type="molecule type" value="Genomic_DNA"/>
</dbReference>
<proteinExistence type="predicted"/>
<gene>
    <name evidence="1" type="ORF">ACFQ08_14785</name>
</gene>
<keyword evidence="2" id="KW-1185">Reference proteome</keyword>
<reference evidence="2" key="1">
    <citation type="journal article" date="2019" name="Int. J. Syst. Evol. Microbiol.">
        <title>The Global Catalogue of Microorganisms (GCM) 10K type strain sequencing project: providing services to taxonomists for standard genome sequencing and annotation.</title>
        <authorList>
            <consortium name="The Broad Institute Genomics Platform"/>
            <consortium name="The Broad Institute Genome Sequencing Center for Infectious Disease"/>
            <person name="Wu L."/>
            <person name="Ma J."/>
        </authorList>
    </citation>
    <scope>NUCLEOTIDE SEQUENCE [LARGE SCALE GENOMIC DNA]</scope>
    <source>
        <strain evidence="2">CCUG 62974</strain>
    </source>
</reference>
<dbReference type="PROSITE" id="PS51257">
    <property type="entry name" value="PROKAR_LIPOPROTEIN"/>
    <property type="match status" value="1"/>
</dbReference>
<evidence type="ECO:0000313" key="1">
    <source>
        <dbReference type="EMBL" id="MFD0885813.1"/>
    </source>
</evidence>
<sequence>MRVGYGLWGSAVPGSGTSGQSCASVAKACFSAGSTLSAQWRLTAIHRPPGLDAAEAYLNRRCPARPAAIFRLALNLIG</sequence>
<comment type="caution">
    <text evidence="1">The sequence shown here is derived from an EMBL/GenBank/DDBJ whole genome shotgun (WGS) entry which is preliminary data.</text>
</comment>